<dbReference type="SUPFAM" id="SSF51197">
    <property type="entry name" value="Clavaminate synthase-like"/>
    <property type="match status" value="1"/>
</dbReference>
<proteinExistence type="predicted"/>
<dbReference type="EMBL" id="CDMZ01002013">
    <property type="protein sequence ID" value="CEM40307.1"/>
    <property type="molecule type" value="Genomic_DNA"/>
</dbReference>
<evidence type="ECO:0000256" key="1">
    <source>
        <dbReference type="SAM" id="MobiDB-lite"/>
    </source>
</evidence>
<organism evidence="2">
    <name type="scientific">Chromera velia CCMP2878</name>
    <dbReference type="NCBI Taxonomy" id="1169474"/>
    <lineage>
        <taxon>Eukaryota</taxon>
        <taxon>Sar</taxon>
        <taxon>Alveolata</taxon>
        <taxon>Colpodellida</taxon>
        <taxon>Chromeraceae</taxon>
        <taxon>Chromera</taxon>
    </lineage>
</organism>
<protein>
    <recommendedName>
        <fullName evidence="3">Fe2OG dioxygenase domain-containing protein</fullName>
    </recommendedName>
</protein>
<reference evidence="2" key="1">
    <citation type="submission" date="2014-11" db="EMBL/GenBank/DDBJ databases">
        <authorList>
            <person name="Otto D Thomas"/>
            <person name="Naeem Raeece"/>
        </authorList>
    </citation>
    <scope>NUCLEOTIDE SEQUENCE</scope>
</reference>
<accession>A0A0G4H8N7</accession>
<feature type="compositionally biased region" description="Polar residues" evidence="1">
    <location>
        <begin position="278"/>
        <end position="296"/>
    </location>
</feature>
<gene>
    <name evidence="2" type="ORF">Cvel_25212</name>
</gene>
<evidence type="ECO:0000313" key="2">
    <source>
        <dbReference type="EMBL" id="CEM40307.1"/>
    </source>
</evidence>
<dbReference type="AlphaFoldDB" id="A0A0G4H8N7"/>
<dbReference type="Gene3D" id="2.60.120.620">
    <property type="entry name" value="q2cbj1_9rhob like domain"/>
    <property type="match status" value="1"/>
</dbReference>
<feature type="region of interest" description="Disordered" evidence="1">
    <location>
        <begin position="260"/>
        <end position="296"/>
    </location>
</feature>
<dbReference type="VEuPathDB" id="CryptoDB:Cvel_25212"/>
<sequence>MVEAVARDILDLCRYRIDDALSPEYVELVGQCRVSLCRDGFCKLEGFVTRDAVATMREELRELSEGCSGNQRGRQVNAYYTLPDASLPPDHPQNVLFDREFGVVRDDMLHPSCRLRLLYNCPWVLRLVADVLDVPRVFQSRDAYQALTVNVMKEGESLHWHFDCNECAITLGLQAPEGGGQLEFVPDIGRESFADIQAVIFGSTGYPQQLQQEEVREDRNKEEPADAAQLFLTPKRDMLEGKQELEENFCGVRGVCGSEESRETLSNSEPELKGSAVTKESSLSGTTGSDSASVSEGHSNIFCKRLEVSEGALVFFRGGQSLHRVLPVRGKTTRLVAALQFHLSDSAHDAPEMTKRIYGVLPSEHRGRKETVVSAEQTKALSDRLKIGDRCGESADRLRVEKELE</sequence>
<name>A0A0G4H8N7_9ALVE</name>
<evidence type="ECO:0008006" key="3">
    <source>
        <dbReference type="Google" id="ProtNLM"/>
    </source>
</evidence>